<accession>A0A847D3H5</accession>
<comment type="caution">
    <text evidence="2">The sequence shown here is derived from an EMBL/GenBank/DDBJ whole genome shotgun (WGS) entry which is preliminary data.</text>
</comment>
<dbReference type="RefSeq" id="WP_276641970.1">
    <property type="nucleotide sequence ID" value="NZ_JAAZCD010000070.1"/>
</dbReference>
<dbReference type="AlphaFoldDB" id="A0A847D3H5"/>
<evidence type="ECO:0000259" key="1">
    <source>
        <dbReference type="PROSITE" id="PS51186"/>
    </source>
</evidence>
<protein>
    <submittedName>
        <fullName evidence="2">GNAT family N-acetyltransferase</fullName>
    </submittedName>
</protein>
<feature type="domain" description="N-acetyltransferase" evidence="1">
    <location>
        <begin position="5"/>
        <end position="173"/>
    </location>
</feature>
<proteinExistence type="predicted"/>
<dbReference type="SUPFAM" id="SSF55729">
    <property type="entry name" value="Acyl-CoA N-acyltransferases (Nat)"/>
    <property type="match status" value="1"/>
</dbReference>
<dbReference type="EMBL" id="JAAZCD010000070">
    <property type="protein sequence ID" value="NLD31220.1"/>
    <property type="molecule type" value="Genomic_DNA"/>
</dbReference>
<dbReference type="InterPro" id="IPR000182">
    <property type="entry name" value="GNAT_dom"/>
</dbReference>
<dbReference type="Pfam" id="PF00583">
    <property type="entry name" value="Acetyltransf_1"/>
    <property type="match status" value="1"/>
</dbReference>
<gene>
    <name evidence="2" type="ORF">GX662_03045</name>
</gene>
<dbReference type="InterPro" id="IPR016181">
    <property type="entry name" value="Acyl_CoA_acyltransferase"/>
</dbReference>
<keyword evidence="2" id="KW-0808">Transferase</keyword>
<evidence type="ECO:0000313" key="2">
    <source>
        <dbReference type="EMBL" id="NLD31220.1"/>
    </source>
</evidence>
<evidence type="ECO:0000313" key="3">
    <source>
        <dbReference type="Proteomes" id="UP000589373"/>
    </source>
</evidence>
<dbReference type="GO" id="GO:0016747">
    <property type="term" value="F:acyltransferase activity, transferring groups other than amino-acyl groups"/>
    <property type="evidence" value="ECO:0007669"/>
    <property type="project" value="InterPro"/>
</dbReference>
<dbReference type="CDD" id="cd04301">
    <property type="entry name" value="NAT_SF"/>
    <property type="match status" value="1"/>
</dbReference>
<dbReference type="Gene3D" id="3.40.630.30">
    <property type="match status" value="1"/>
</dbReference>
<dbReference type="PROSITE" id="PS51186">
    <property type="entry name" value="GNAT"/>
    <property type="match status" value="1"/>
</dbReference>
<sequence length="177" mass="20335">MNVQLKNLPLNEELIQAVRRWENDPAISPFITPHYLETSELPLVTESDVRESLSNPDKRNYFICVDDKPIGIASIIRDFPALLKNDGKTAWLGIYIGEPDWRNKGIGKTVMALYEEKCRSLGYRRIELGVFSHNAGAIRLYERSGFTQIGVIPHFTYSQGQWRDDIRMEKILCHNLG</sequence>
<dbReference type="Proteomes" id="UP000589373">
    <property type="component" value="Unassembled WGS sequence"/>
</dbReference>
<dbReference type="PANTHER" id="PTHR43415:SF3">
    <property type="entry name" value="GNAT-FAMILY ACETYLTRANSFERASE"/>
    <property type="match status" value="1"/>
</dbReference>
<name>A0A847D3H5_9LACT</name>
<dbReference type="PANTHER" id="PTHR43415">
    <property type="entry name" value="SPERMIDINE N(1)-ACETYLTRANSFERASE"/>
    <property type="match status" value="1"/>
</dbReference>
<organism evidence="2 3">
    <name type="scientific">Trichococcus flocculiformis</name>
    <dbReference type="NCBI Taxonomy" id="82803"/>
    <lineage>
        <taxon>Bacteria</taxon>
        <taxon>Bacillati</taxon>
        <taxon>Bacillota</taxon>
        <taxon>Bacilli</taxon>
        <taxon>Lactobacillales</taxon>
        <taxon>Carnobacteriaceae</taxon>
        <taxon>Trichococcus</taxon>
    </lineage>
</organism>
<reference evidence="2 3" key="1">
    <citation type="journal article" date="2020" name="Biotechnol. Biofuels">
        <title>New insights from the biogas microbiome by comprehensive genome-resolved metagenomics of nearly 1600 species originating from multiple anaerobic digesters.</title>
        <authorList>
            <person name="Campanaro S."/>
            <person name="Treu L."/>
            <person name="Rodriguez-R L.M."/>
            <person name="Kovalovszki A."/>
            <person name="Ziels R.M."/>
            <person name="Maus I."/>
            <person name="Zhu X."/>
            <person name="Kougias P.G."/>
            <person name="Basile A."/>
            <person name="Luo G."/>
            <person name="Schluter A."/>
            <person name="Konstantinidis K.T."/>
            <person name="Angelidaki I."/>
        </authorList>
    </citation>
    <scope>NUCLEOTIDE SEQUENCE [LARGE SCALE GENOMIC DNA]</scope>
    <source>
        <strain evidence="2">AS07pgkLD_105</strain>
    </source>
</reference>